<gene>
    <name evidence="3" type="ORF">PHLCEN_2v4792</name>
    <name evidence="2" type="ORF">PHLCEN_2v6590</name>
</gene>
<organism evidence="2 4">
    <name type="scientific">Hermanssonia centrifuga</name>
    <dbReference type="NCBI Taxonomy" id="98765"/>
    <lineage>
        <taxon>Eukaryota</taxon>
        <taxon>Fungi</taxon>
        <taxon>Dikarya</taxon>
        <taxon>Basidiomycota</taxon>
        <taxon>Agaricomycotina</taxon>
        <taxon>Agaricomycetes</taxon>
        <taxon>Polyporales</taxon>
        <taxon>Meruliaceae</taxon>
        <taxon>Hermanssonia</taxon>
    </lineage>
</organism>
<dbReference type="Proteomes" id="UP000186601">
    <property type="component" value="Unassembled WGS sequence"/>
</dbReference>
<dbReference type="EMBL" id="MLYV02000632">
    <property type="protein sequence ID" value="PSR80955.1"/>
    <property type="molecule type" value="Genomic_DNA"/>
</dbReference>
<keyword evidence="4" id="KW-1185">Reference proteome</keyword>
<name>A0A2R6NZ31_9APHY</name>
<dbReference type="AlphaFoldDB" id="A0A2R6NZ31"/>
<sequence length="63" mass="6917">LPPSAGARGKYSVVSQGQRDAVDSRRCKHQRTRWVKSRSRVNKAASKTSLPETAANLSHDLQA</sequence>
<evidence type="ECO:0000313" key="3">
    <source>
        <dbReference type="EMBL" id="PSR92031.1"/>
    </source>
</evidence>
<feature type="region of interest" description="Disordered" evidence="1">
    <location>
        <begin position="1"/>
        <end position="63"/>
    </location>
</feature>
<protein>
    <submittedName>
        <fullName evidence="2">Uncharacterized protein</fullName>
    </submittedName>
</protein>
<accession>A0A2R6NZ31</accession>
<feature type="compositionally biased region" description="Polar residues" evidence="1">
    <location>
        <begin position="45"/>
        <end position="63"/>
    </location>
</feature>
<feature type="compositionally biased region" description="Basic residues" evidence="1">
    <location>
        <begin position="26"/>
        <end position="41"/>
    </location>
</feature>
<evidence type="ECO:0000313" key="4">
    <source>
        <dbReference type="Proteomes" id="UP000186601"/>
    </source>
</evidence>
<feature type="non-terminal residue" evidence="2">
    <location>
        <position position="1"/>
    </location>
</feature>
<evidence type="ECO:0000313" key="2">
    <source>
        <dbReference type="EMBL" id="PSR80955.1"/>
    </source>
</evidence>
<proteinExistence type="predicted"/>
<dbReference type="EMBL" id="MLYV02000483">
    <property type="protein sequence ID" value="PSR92031.1"/>
    <property type="molecule type" value="Genomic_DNA"/>
</dbReference>
<comment type="caution">
    <text evidence="2">The sequence shown here is derived from an EMBL/GenBank/DDBJ whole genome shotgun (WGS) entry which is preliminary data.</text>
</comment>
<reference evidence="2 4" key="1">
    <citation type="submission" date="2018-02" db="EMBL/GenBank/DDBJ databases">
        <title>Genome sequence of the basidiomycete white-rot fungus Phlebia centrifuga.</title>
        <authorList>
            <person name="Granchi Z."/>
            <person name="Peng M."/>
            <person name="de Vries R.P."/>
            <person name="Hilden K."/>
            <person name="Makela M.R."/>
            <person name="Grigoriev I."/>
            <person name="Riley R."/>
        </authorList>
    </citation>
    <scope>NUCLEOTIDE SEQUENCE [LARGE SCALE GENOMIC DNA]</scope>
    <source>
        <strain evidence="2 4">FBCC195</strain>
    </source>
</reference>
<evidence type="ECO:0000256" key="1">
    <source>
        <dbReference type="SAM" id="MobiDB-lite"/>
    </source>
</evidence>